<evidence type="ECO:0000313" key="13">
    <source>
        <dbReference type="EMBL" id="TSH90306.1"/>
    </source>
</evidence>
<dbReference type="GO" id="GO:0042168">
    <property type="term" value="P:heme metabolic process"/>
    <property type="evidence" value="ECO:0007669"/>
    <property type="project" value="InterPro"/>
</dbReference>
<dbReference type="OrthoDB" id="7053339at2"/>
<dbReference type="SUPFAM" id="SSF48452">
    <property type="entry name" value="TPR-like"/>
    <property type="match status" value="1"/>
</dbReference>
<evidence type="ECO:0000256" key="8">
    <source>
        <dbReference type="ARBA" id="ARBA00023136"/>
    </source>
</evidence>
<dbReference type="Pfam" id="PF07219">
    <property type="entry name" value="HemY_N"/>
    <property type="match status" value="1"/>
</dbReference>
<dbReference type="GO" id="GO:0005886">
    <property type="term" value="C:plasma membrane"/>
    <property type="evidence" value="ECO:0007669"/>
    <property type="project" value="UniProtKB-SubCell"/>
</dbReference>
<comment type="function">
    <text evidence="1">Involved in a late step of protoheme IX synthesis.</text>
</comment>
<keyword evidence="6 11" id="KW-0812">Transmembrane</keyword>
<comment type="pathway">
    <text evidence="3">Porphyrin-containing compound metabolism; protoheme biosynthesis.</text>
</comment>
<comment type="subcellular location">
    <subcellularLocation>
        <location evidence="2">Cell inner membrane</location>
        <topology evidence="2">Multi-pass membrane protein</topology>
    </subcellularLocation>
</comment>
<sequence length="488" mass="52954">MRTWVWTLLLLGIAVALAVFAREHAGNMVIVAPPYRIETSLAFAVTTLVVLFFVIYALLRLAGWTLGVGARMRAWREQRELVREHERLELGWVNLLQGHYVKAEQGFDQVAAVTRATERRVLARLSSARAAHAMKQYARADAALAAANTAAKDQPTLALAAACTSADILLAQGRPAEALAVLEPVRQGGARHVHVQRLLLRIYLALPDWSEALRLARGLARHQAADMDLGPTIELAAASGLRTASDEAARRTFWKSLKASERTMPEVALAAADVFADDAPMVRKVLQEALDRQLDARLLTAYSQCSVDEARIRLERAEGWLKQHPQHAELLRVLGSLCLRRQLWGPATTYLQRSLQFRDDPRTHALLGSLYDRLDQPEAATRHWRLATAAVVGLTVLDRDGALPAADTLGDPARLSAETFDLDEPVEPEAVAPPPAAIAAPEALDDYEVGAADAPPRLGDLEDAPLPGGPAGGMTDEPDAPGPGQGAR</sequence>
<feature type="region of interest" description="Disordered" evidence="10">
    <location>
        <begin position="427"/>
        <end position="488"/>
    </location>
</feature>
<evidence type="ECO:0000256" key="11">
    <source>
        <dbReference type="SAM" id="Phobius"/>
    </source>
</evidence>
<evidence type="ECO:0000256" key="2">
    <source>
        <dbReference type="ARBA" id="ARBA00004429"/>
    </source>
</evidence>
<dbReference type="GO" id="GO:0006779">
    <property type="term" value="P:porphyrin-containing compound biosynthetic process"/>
    <property type="evidence" value="ECO:0007669"/>
    <property type="project" value="UniProtKB-KW"/>
</dbReference>
<dbReference type="Proteomes" id="UP000318405">
    <property type="component" value="Unassembled WGS sequence"/>
</dbReference>
<dbReference type="EMBL" id="VLTJ01000039">
    <property type="protein sequence ID" value="TSH90306.1"/>
    <property type="molecule type" value="Genomic_DNA"/>
</dbReference>
<evidence type="ECO:0000256" key="10">
    <source>
        <dbReference type="SAM" id="MobiDB-lite"/>
    </source>
</evidence>
<evidence type="ECO:0000256" key="6">
    <source>
        <dbReference type="ARBA" id="ARBA00022692"/>
    </source>
</evidence>
<feature type="transmembrane region" description="Helical" evidence="11">
    <location>
        <begin position="41"/>
        <end position="63"/>
    </location>
</feature>
<dbReference type="InterPro" id="IPR005254">
    <property type="entry name" value="Heme_biosyn_assoc_TPR_pro"/>
</dbReference>
<keyword evidence="14" id="KW-1185">Reference proteome</keyword>
<keyword evidence="5" id="KW-0997">Cell inner membrane</keyword>
<feature type="domain" description="HemY N-terminal" evidence="12">
    <location>
        <begin position="26"/>
        <end position="134"/>
    </location>
</feature>
<evidence type="ECO:0000313" key="14">
    <source>
        <dbReference type="Proteomes" id="UP000318405"/>
    </source>
</evidence>
<keyword evidence="7 11" id="KW-1133">Transmembrane helix</keyword>
<reference evidence="13 14" key="1">
    <citation type="submission" date="2019-07" db="EMBL/GenBank/DDBJ databases">
        <title>Qingshengfaniella alkalisoli gen. nov., sp. nov., isolated from saline soil.</title>
        <authorList>
            <person name="Xu L."/>
            <person name="Huang X.-X."/>
            <person name="Sun J.-Q."/>
        </authorList>
    </citation>
    <scope>NUCLEOTIDE SEQUENCE [LARGE SCALE GENOMIC DNA]</scope>
    <source>
        <strain evidence="13 14">DSM 27279</strain>
    </source>
</reference>
<keyword evidence="8 11" id="KW-0472">Membrane</keyword>
<keyword evidence="4" id="KW-1003">Cell membrane</keyword>
<proteinExistence type="predicted"/>
<gene>
    <name evidence="13" type="ORF">FOZ76_20995</name>
</gene>
<dbReference type="NCBIfam" id="TIGR00540">
    <property type="entry name" value="TPR_hemY_coli"/>
    <property type="match status" value="1"/>
</dbReference>
<dbReference type="UniPathway" id="UPA00252"/>
<dbReference type="InterPro" id="IPR010817">
    <property type="entry name" value="HemY_N"/>
</dbReference>
<dbReference type="RefSeq" id="WP_143950222.1">
    <property type="nucleotide sequence ID" value="NZ_BAABMB010000003.1"/>
</dbReference>
<evidence type="ECO:0000256" key="1">
    <source>
        <dbReference type="ARBA" id="ARBA00002962"/>
    </source>
</evidence>
<comment type="caution">
    <text evidence="13">The sequence shown here is derived from an EMBL/GenBank/DDBJ whole genome shotgun (WGS) entry which is preliminary data.</text>
</comment>
<evidence type="ECO:0000259" key="12">
    <source>
        <dbReference type="Pfam" id="PF07219"/>
    </source>
</evidence>
<protein>
    <recommendedName>
        <fullName evidence="12">HemY N-terminal domain-containing protein</fullName>
    </recommendedName>
</protein>
<evidence type="ECO:0000256" key="7">
    <source>
        <dbReference type="ARBA" id="ARBA00022989"/>
    </source>
</evidence>
<organism evidence="13 14">
    <name type="scientific">Verticiella sediminum</name>
    <dbReference type="NCBI Taxonomy" id="1247510"/>
    <lineage>
        <taxon>Bacteria</taxon>
        <taxon>Pseudomonadati</taxon>
        <taxon>Pseudomonadota</taxon>
        <taxon>Betaproteobacteria</taxon>
        <taxon>Burkholderiales</taxon>
        <taxon>Alcaligenaceae</taxon>
        <taxon>Verticiella</taxon>
    </lineage>
</organism>
<evidence type="ECO:0000256" key="5">
    <source>
        <dbReference type="ARBA" id="ARBA00022519"/>
    </source>
</evidence>
<evidence type="ECO:0000256" key="9">
    <source>
        <dbReference type="ARBA" id="ARBA00023244"/>
    </source>
</evidence>
<dbReference type="Gene3D" id="1.25.40.10">
    <property type="entry name" value="Tetratricopeptide repeat domain"/>
    <property type="match status" value="2"/>
</dbReference>
<accession>A0A556ABM8</accession>
<evidence type="ECO:0000256" key="3">
    <source>
        <dbReference type="ARBA" id="ARBA00004744"/>
    </source>
</evidence>
<dbReference type="AlphaFoldDB" id="A0A556ABM8"/>
<name>A0A556ABM8_9BURK</name>
<evidence type="ECO:0000256" key="4">
    <source>
        <dbReference type="ARBA" id="ARBA00022475"/>
    </source>
</evidence>
<keyword evidence="9" id="KW-0627">Porphyrin biosynthesis</keyword>
<dbReference type="InterPro" id="IPR011990">
    <property type="entry name" value="TPR-like_helical_dom_sf"/>
</dbReference>